<dbReference type="Gene3D" id="2.40.70.10">
    <property type="entry name" value="Acid Proteases"/>
    <property type="match status" value="1"/>
</dbReference>
<dbReference type="Pfam" id="PF13650">
    <property type="entry name" value="Asp_protease_2"/>
    <property type="match status" value="1"/>
</dbReference>
<dbReference type="Proteomes" id="UP000076858">
    <property type="component" value="Unassembled WGS sequence"/>
</dbReference>
<keyword evidence="3" id="KW-1185">Reference proteome</keyword>
<dbReference type="EMBL" id="LRGB01007362">
    <property type="protein sequence ID" value="KZS01209.1"/>
    <property type="molecule type" value="Genomic_DNA"/>
</dbReference>
<feature type="region of interest" description="Disordered" evidence="1">
    <location>
        <begin position="1"/>
        <end position="25"/>
    </location>
</feature>
<dbReference type="CDD" id="cd00303">
    <property type="entry name" value="retropepsin_like"/>
    <property type="match status" value="1"/>
</dbReference>
<reference evidence="2 3" key="1">
    <citation type="submission" date="2016-03" db="EMBL/GenBank/DDBJ databases">
        <title>EvidentialGene: Evidence-directed Construction of Genes on Genomes.</title>
        <authorList>
            <person name="Gilbert D.G."/>
            <person name="Choi J.-H."/>
            <person name="Mockaitis K."/>
            <person name="Colbourne J."/>
            <person name="Pfrender M."/>
        </authorList>
    </citation>
    <scope>NUCLEOTIDE SEQUENCE [LARGE SCALE GENOMIC DNA]</scope>
    <source>
        <strain evidence="2 3">Xinb3</strain>
        <tissue evidence="2">Complete organism</tissue>
    </source>
</reference>
<dbReference type="AlphaFoldDB" id="A0A164IFP6"/>
<organism evidence="2 3">
    <name type="scientific">Daphnia magna</name>
    <dbReference type="NCBI Taxonomy" id="35525"/>
    <lineage>
        <taxon>Eukaryota</taxon>
        <taxon>Metazoa</taxon>
        <taxon>Ecdysozoa</taxon>
        <taxon>Arthropoda</taxon>
        <taxon>Crustacea</taxon>
        <taxon>Branchiopoda</taxon>
        <taxon>Diplostraca</taxon>
        <taxon>Cladocera</taxon>
        <taxon>Anomopoda</taxon>
        <taxon>Daphniidae</taxon>
        <taxon>Daphnia</taxon>
    </lineage>
</organism>
<name>A0A164IFP6_9CRUS</name>
<evidence type="ECO:0000313" key="3">
    <source>
        <dbReference type="Proteomes" id="UP000076858"/>
    </source>
</evidence>
<comment type="caution">
    <text evidence="2">The sequence shown here is derived from an EMBL/GenBank/DDBJ whole genome shotgun (WGS) entry which is preliminary data.</text>
</comment>
<proteinExistence type="predicted"/>
<gene>
    <name evidence="2" type="ORF">APZ42_002200</name>
</gene>
<protein>
    <submittedName>
        <fullName evidence="2">Uncharacterized protein</fullName>
    </submittedName>
</protein>
<evidence type="ECO:0000313" key="2">
    <source>
        <dbReference type="EMBL" id="KZS01209.1"/>
    </source>
</evidence>
<evidence type="ECO:0000256" key="1">
    <source>
        <dbReference type="SAM" id="MobiDB-lite"/>
    </source>
</evidence>
<dbReference type="InterPro" id="IPR021109">
    <property type="entry name" value="Peptidase_aspartic_dom_sf"/>
</dbReference>
<feature type="compositionally biased region" description="Low complexity" evidence="1">
    <location>
        <begin position="10"/>
        <end position="25"/>
    </location>
</feature>
<accession>A0A164IFP6</accession>
<sequence>MADLEHPQEHPQLSQPPASAAPSLHSAVDSDHIVYPVTDYPQPTLFALGPDPDSSAVLTLTGSDTPLHATSPSTLTFVVDTASKLNIIPKSVAQSMNLIWDPSRATTMRTSSGQITSTMGKISDVAITLCANNPAKRCSVMVDLDVVDCGNASFDVLLGVQWITAIGAEISTRSPSSLTYYTQHPRLRVYEGPVTIPLITTAE</sequence>